<name>A0A8J3QBZ8_9ACTN</name>
<dbReference type="Proteomes" id="UP000612899">
    <property type="component" value="Unassembled WGS sequence"/>
</dbReference>
<keyword evidence="2" id="KW-1185">Reference proteome</keyword>
<dbReference type="AlphaFoldDB" id="A0A8J3QBZ8"/>
<comment type="caution">
    <text evidence="1">The sequence shown here is derived from an EMBL/GenBank/DDBJ whole genome shotgun (WGS) entry which is preliminary data.</text>
</comment>
<organism evidence="1 2">
    <name type="scientific">Rhizocola hellebori</name>
    <dbReference type="NCBI Taxonomy" id="1392758"/>
    <lineage>
        <taxon>Bacteria</taxon>
        <taxon>Bacillati</taxon>
        <taxon>Actinomycetota</taxon>
        <taxon>Actinomycetes</taxon>
        <taxon>Micromonosporales</taxon>
        <taxon>Micromonosporaceae</taxon>
        <taxon>Rhizocola</taxon>
    </lineage>
</organism>
<dbReference type="RefSeq" id="WP_203910954.1">
    <property type="nucleotide sequence ID" value="NZ_BONY01000034.1"/>
</dbReference>
<sequence>MLLPYRLDMMLDLFSLCIDGHTIVVSQEQLQRIHDQVDAASACWPELKAPQVWTAVIEALGHDPRT</sequence>
<proteinExistence type="predicted"/>
<dbReference type="EMBL" id="BONY01000034">
    <property type="protein sequence ID" value="GIH07144.1"/>
    <property type="molecule type" value="Genomic_DNA"/>
</dbReference>
<evidence type="ECO:0000313" key="1">
    <source>
        <dbReference type="EMBL" id="GIH07144.1"/>
    </source>
</evidence>
<accession>A0A8J3QBZ8</accession>
<evidence type="ECO:0000313" key="2">
    <source>
        <dbReference type="Proteomes" id="UP000612899"/>
    </source>
</evidence>
<gene>
    <name evidence="1" type="ORF">Rhe02_52110</name>
</gene>
<protein>
    <submittedName>
        <fullName evidence="1">Uncharacterized protein</fullName>
    </submittedName>
</protein>
<reference evidence="1" key="1">
    <citation type="submission" date="2021-01" db="EMBL/GenBank/DDBJ databases">
        <title>Whole genome shotgun sequence of Rhizocola hellebori NBRC 109834.</title>
        <authorList>
            <person name="Komaki H."/>
            <person name="Tamura T."/>
        </authorList>
    </citation>
    <scope>NUCLEOTIDE SEQUENCE</scope>
    <source>
        <strain evidence="1">NBRC 109834</strain>
    </source>
</reference>